<dbReference type="GO" id="GO:0016740">
    <property type="term" value="F:transferase activity"/>
    <property type="evidence" value="ECO:0007669"/>
    <property type="project" value="UniProtKB-KW"/>
</dbReference>
<dbReference type="PROSITE" id="PS51149">
    <property type="entry name" value="GLY_RADICAL_2"/>
    <property type="match status" value="1"/>
</dbReference>
<dbReference type="EMBL" id="AP021875">
    <property type="protein sequence ID" value="BBO73149.1"/>
    <property type="molecule type" value="Genomic_DNA"/>
</dbReference>
<organism evidence="6 7">
    <name type="scientific">Desulfosarcina widdelii</name>
    <dbReference type="NCBI Taxonomy" id="947919"/>
    <lineage>
        <taxon>Bacteria</taxon>
        <taxon>Pseudomonadati</taxon>
        <taxon>Thermodesulfobacteriota</taxon>
        <taxon>Desulfobacteria</taxon>
        <taxon>Desulfobacterales</taxon>
        <taxon>Desulfosarcinaceae</taxon>
        <taxon>Desulfosarcina</taxon>
    </lineage>
</organism>
<feature type="domain" description="Glycine radical" evidence="4">
    <location>
        <begin position="666"/>
        <end position="786"/>
    </location>
</feature>
<dbReference type="Gene3D" id="3.20.70.20">
    <property type="match status" value="1"/>
</dbReference>
<dbReference type="InterPro" id="IPR010098">
    <property type="entry name" value="PFL2/GDeHydtase_fam"/>
</dbReference>
<evidence type="ECO:0000259" key="4">
    <source>
        <dbReference type="PROSITE" id="PS51149"/>
    </source>
</evidence>
<dbReference type="InterPro" id="IPR051215">
    <property type="entry name" value="GRE"/>
</dbReference>
<keyword evidence="1 3" id="KW-0556">Organic radical</keyword>
<feature type="modified residue" description="Glycine radical" evidence="3">
    <location>
        <position position="762"/>
    </location>
</feature>
<accession>A0A5K7YYN7</accession>
<name>A0A5K7YYN7_9BACT</name>
<dbReference type="KEGG" id="dwd:DSCW_05660"/>
<dbReference type="Pfam" id="PF02901">
    <property type="entry name" value="PFL-like"/>
    <property type="match status" value="1"/>
</dbReference>
<dbReference type="Proteomes" id="UP000427769">
    <property type="component" value="Chromosome"/>
</dbReference>
<evidence type="ECO:0000313" key="6">
    <source>
        <dbReference type="EMBL" id="BBO73149.1"/>
    </source>
</evidence>
<dbReference type="NCBIfam" id="TIGR01774">
    <property type="entry name" value="PFL2-3"/>
    <property type="match status" value="1"/>
</dbReference>
<dbReference type="PANTHER" id="PTHR43641:SF2">
    <property type="entry name" value="DEHYDRATASE YBIW-RELATED"/>
    <property type="match status" value="1"/>
</dbReference>
<sequence length="786" mass="87496">MGIANRIEKLKSSLFSVEPFVCAERASLVTEAYQKYEHEPVCVKRAKALNHYLTNMGIYVAPGELIVGNQTGAPGGVPVFPETQASWLSTQLDHISERKFHRLDVSDAVKAQLRSILPFWKGKTPLDRGPGLLPEETRAVYDMNPPVISPNLTIKNSAGHVVPNYEMVIRRGFKHILEDAKNRAAELDRTLPESLPAAQFYRAFIIVCDAVMTLAQRYAKECHKLSKMENDPTRASELESMAQICERVPAHPASNFHEAVQSFWFAHLVVMLEGDGLAVSPGRLDQYLYPYYKSDLSNEVTNTDDARELIENLWIKFNQVRQLPDVPPVGQYTAAFTMAQNVIVGGQQSNGKDATNELSYLFLQIERHIRCPQPALSVRLHSRTPEKLIRETVETIRRGGGKPAAFYDDAVIPSLMNNGVTLEDARDYAIVGCVEPTPNGNCFGWTNAAMFNLARCLELSIFRGDQTHSENIEPEKVELPGTFAEFLDSFKKQVAFYVEHMCVILNTWDRIQSELVPLPFLSTMVDGCLACGTDVVKGGAKYNFTGPQGAGIANVADSLAAIKTGVFDEQFISFEALKDALRHDFPDQRIQQYLINKLPKYGNDDDSVDCFAEEIAAHYCNCIRKNKNPRNGCFRPGLYTVAAHVALGKAVGALPDGRKKSEPLADGVSPAHGRDRNGITALAKSASKIDHVLAGNGTNLNPRLHPQLLEDREGRLAFQTFLRALAELKILHAQFNVVTSKELKEAQYDPERYKDLLVRVSGYSAFFVDLNTDLQDDIIARTEHMV</sequence>
<protein>
    <submittedName>
        <fullName evidence="6">Formate acetyltransferase 2</fullName>
    </submittedName>
</protein>
<gene>
    <name evidence="6" type="primary">pflD</name>
    <name evidence="6" type="ORF">DSCW_05660</name>
</gene>
<dbReference type="Pfam" id="PF01228">
    <property type="entry name" value="Gly_radical"/>
    <property type="match status" value="1"/>
</dbReference>
<dbReference type="PROSITE" id="PS51554">
    <property type="entry name" value="PFL"/>
    <property type="match status" value="1"/>
</dbReference>
<reference evidence="6 7" key="1">
    <citation type="submission" date="2019-11" db="EMBL/GenBank/DDBJ databases">
        <title>Comparative genomics of hydrocarbon-degrading Desulfosarcina strains.</title>
        <authorList>
            <person name="Watanabe M."/>
            <person name="Kojima H."/>
            <person name="Fukui M."/>
        </authorList>
    </citation>
    <scope>NUCLEOTIDE SEQUENCE [LARGE SCALE GENOMIC DNA]</scope>
    <source>
        <strain evidence="6 7">PP31</strain>
    </source>
</reference>
<dbReference type="GO" id="GO:0005829">
    <property type="term" value="C:cytosol"/>
    <property type="evidence" value="ECO:0007669"/>
    <property type="project" value="TreeGrafter"/>
</dbReference>
<dbReference type="InterPro" id="IPR001150">
    <property type="entry name" value="Gly_radical"/>
</dbReference>
<dbReference type="GO" id="GO:0016829">
    <property type="term" value="F:lyase activity"/>
    <property type="evidence" value="ECO:0007669"/>
    <property type="project" value="UniProtKB-KW"/>
</dbReference>
<dbReference type="InterPro" id="IPR004184">
    <property type="entry name" value="PFL_dom"/>
</dbReference>
<evidence type="ECO:0000256" key="1">
    <source>
        <dbReference type="ARBA" id="ARBA00022818"/>
    </source>
</evidence>
<evidence type="ECO:0000313" key="7">
    <source>
        <dbReference type="Proteomes" id="UP000427769"/>
    </source>
</evidence>
<dbReference type="SUPFAM" id="SSF51998">
    <property type="entry name" value="PFL-like glycyl radical enzymes"/>
    <property type="match status" value="1"/>
</dbReference>
<keyword evidence="2" id="KW-0456">Lyase</keyword>
<keyword evidence="7" id="KW-1185">Reference proteome</keyword>
<feature type="domain" description="PFL" evidence="5">
    <location>
        <begin position="5"/>
        <end position="659"/>
    </location>
</feature>
<evidence type="ECO:0000256" key="2">
    <source>
        <dbReference type="ARBA" id="ARBA00023239"/>
    </source>
</evidence>
<proteinExistence type="predicted"/>
<evidence type="ECO:0000259" key="5">
    <source>
        <dbReference type="PROSITE" id="PS51554"/>
    </source>
</evidence>
<keyword evidence="6" id="KW-0808">Transferase</keyword>
<dbReference type="AlphaFoldDB" id="A0A5K7YYN7"/>
<dbReference type="RefSeq" id="WP_170302094.1">
    <property type="nucleotide sequence ID" value="NZ_AP021875.1"/>
</dbReference>
<evidence type="ECO:0000256" key="3">
    <source>
        <dbReference type="PROSITE-ProRule" id="PRU00493"/>
    </source>
</evidence>
<dbReference type="PANTHER" id="PTHR43641">
    <property type="entry name" value="FORMATE ACETYLTRANSFERASE 3-RELATED"/>
    <property type="match status" value="1"/>
</dbReference>